<sequence>DIDLKNIKDSKIFLLQDSNCLRDQVIDICNTSPNPELGIDHLTDTRYNASTIESLKMIVHHDLGVSVIPAVSLFNPTPARAKVNRIVNHPKREISMVYDPTSHNAKFFERISLELRKIYEKEYKKLKLESKVYKPYKKS</sequence>
<evidence type="ECO:0000313" key="2">
    <source>
        <dbReference type="Proteomes" id="UP000265964"/>
    </source>
</evidence>
<reference evidence="1 2" key="1">
    <citation type="submission" date="2017-08" db="EMBL/GenBank/DDBJ databases">
        <title>Reclassification of Bisgaard taxon 37 and 44.</title>
        <authorList>
            <person name="Christensen H."/>
        </authorList>
    </citation>
    <scope>NUCLEOTIDE SEQUENCE [LARGE SCALE GENOMIC DNA]</scope>
    <source>
        <strain evidence="1 2">EEAB3T1</strain>
    </source>
</reference>
<dbReference type="Proteomes" id="UP000265964">
    <property type="component" value="Unassembled WGS sequence"/>
</dbReference>
<organism evidence="1 2">
    <name type="scientific">Psittacicella gerlachiana</name>
    <dbReference type="NCBI Taxonomy" id="2028574"/>
    <lineage>
        <taxon>Bacteria</taxon>
        <taxon>Pseudomonadati</taxon>
        <taxon>Pseudomonadota</taxon>
        <taxon>Gammaproteobacteria</taxon>
        <taxon>Pasteurellales</taxon>
        <taxon>Psittacicellaceae</taxon>
        <taxon>Psittacicella</taxon>
    </lineage>
</organism>
<name>A0A3A1Y9T2_9GAMM</name>
<comment type="caution">
    <text evidence="1">The sequence shown here is derived from an EMBL/GenBank/DDBJ whole genome shotgun (WGS) entry which is preliminary data.</text>
</comment>
<feature type="non-terminal residue" evidence="1">
    <location>
        <position position="1"/>
    </location>
</feature>
<dbReference type="AlphaFoldDB" id="A0A3A1Y9T2"/>
<proteinExistence type="predicted"/>
<dbReference type="EMBL" id="NRJF01000168">
    <property type="protein sequence ID" value="RIY34301.1"/>
    <property type="molecule type" value="Genomic_DNA"/>
</dbReference>
<protein>
    <recommendedName>
        <fullName evidence="3">LysR substrate-binding domain-containing protein</fullName>
    </recommendedName>
</protein>
<gene>
    <name evidence="1" type="ORF">CKF59_05625</name>
</gene>
<keyword evidence="2" id="KW-1185">Reference proteome</keyword>
<evidence type="ECO:0008006" key="3">
    <source>
        <dbReference type="Google" id="ProtNLM"/>
    </source>
</evidence>
<accession>A0A3A1Y9T2</accession>
<dbReference type="RefSeq" id="WP_222985621.1">
    <property type="nucleotide sequence ID" value="NZ_NRJF01000168.1"/>
</dbReference>
<evidence type="ECO:0000313" key="1">
    <source>
        <dbReference type="EMBL" id="RIY34301.1"/>
    </source>
</evidence>
<dbReference type="Gene3D" id="3.40.190.10">
    <property type="entry name" value="Periplasmic binding protein-like II"/>
    <property type="match status" value="2"/>
</dbReference>